<protein>
    <submittedName>
        <fullName evidence="2">Uncharacterized protein</fullName>
    </submittedName>
</protein>
<feature type="transmembrane region" description="Helical" evidence="1">
    <location>
        <begin position="50"/>
        <end position="69"/>
    </location>
</feature>
<dbReference type="STRING" id="873449.STRCR_0953"/>
<name>G5JSQ5_STRCG</name>
<evidence type="ECO:0000256" key="1">
    <source>
        <dbReference type="SAM" id="Phobius"/>
    </source>
</evidence>
<evidence type="ECO:0000313" key="2">
    <source>
        <dbReference type="EMBL" id="EHI74746.1"/>
    </source>
</evidence>
<evidence type="ECO:0000313" key="3">
    <source>
        <dbReference type="Proteomes" id="UP000004322"/>
    </source>
</evidence>
<comment type="caution">
    <text evidence="2">The sequence shown here is derived from an EMBL/GenBank/DDBJ whole genome shotgun (WGS) entry which is preliminary data.</text>
</comment>
<proteinExistence type="predicted"/>
<dbReference type="eggNOG" id="COG0577">
    <property type="taxonomic scope" value="Bacteria"/>
</dbReference>
<gene>
    <name evidence="2" type="ORF">STRCR_0953</name>
</gene>
<keyword evidence="1" id="KW-0472">Membrane</keyword>
<accession>G5JSQ5</accession>
<sequence>MSEGQVKKTINSQIILVFFMPLVFAALNFVMAIPMLKQMLLVFGVTSSNLVYLVSVITVAVIALIYFIIYRLTSRTYYRLIER</sequence>
<keyword evidence="1" id="KW-0812">Transmembrane</keyword>
<dbReference type="Proteomes" id="UP000004322">
    <property type="component" value="Unassembled WGS sequence"/>
</dbReference>
<feature type="transmembrane region" description="Helical" evidence="1">
    <location>
        <begin position="12"/>
        <end position="30"/>
    </location>
</feature>
<dbReference type="AlphaFoldDB" id="G5JSQ5"/>
<dbReference type="EMBL" id="AEUV02000002">
    <property type="protein sequence ID" value="EHI74746.1"/>
    <property type="molecule type" value="Genomic_DNA"/>
</dbReference>
<organism evidence="2 3">
    <name type="scientific">Streptococcus criceti HS-6</name>
    <dbReference type="NCBI Taxonomy" id="873449"/>
    <lineage>
        <taxon>Bacteria</taxon>
        <taxon>Bacillati</taxon>
        <taxon>Bacillota</taxon>
        <taxon>Bacilli</taxon>
        <taxon>Lactobacillales</taxon>
        <taxon>Streptococcaceae</taxon>
        <taxon>Streptococcus</taxon>
    </lineage>
</organism>
<keyword evidence="1" id="KW-1133">Transmembrane helix</keyword>
<reference evidence="2" key="1">
    <citation type="submission" date="2011-07" db="EMBL/GenBank/DDBJ databases">
        <authorList>
            <person name="Stanhope M.J."/>
            <person name="Durkin A.S."/>
            <person name="Hostetler J."/>
            <person name="Kim M."/>
            <person name="Radune D."/>
            <person name="Singh I."/>
            <person name="Town C.D."/>
        </authorList>
    </citation>
    <scope>NUCLEOTIDE SEQUENCE [LARGE SCALE GENOMIC DNA]</scope>
    <source>
        <strain evidence="2">HS-6</strain>
    </source>
</reference>
<keyword evidence="3" id="KW-1185">Reference proteome</keyword>